<keyword evidence="2" id="KW-1003">Cell membrane</keyword>
<keyword evidence="3 6" id="KW-0812">Transmembrane</keyword>
<evidence type="ECO:0000256" key="2">
    <source>
        <dbReference type="ARBA" id="ARBA00022475"/>
    </source>
</evidence>
<proteinExistence type="predicted"/>
<dbReference type="Proteomes" id="UP000467132">
    <property type="component" value="Unassembled WGS sequence"/>
</dbReference>
<evidence type="ECO:0000256" key="1">
    <source>
        <dbReference type="ARBA" id="ARBA00004651"/>
    </source>
</evidence>
<feature type="transmembrane region" description="Helical" evidence="6">
    <location>
        <begin position="160"/>
        <end position="183"/>
    </location>
</feature>
<sequence>MKYRIKHDEVPALGAQLTYYLILSFFPFLIFLLTLLSHTSISTSDVMGNLSGVLPEQSFSLISDTIEEILQNGSTPLLSFSIIGTLWSSSSGVAALIKGLNKAYDQEENRPFLLLRGFAILITIALVIGIMLTFTLLVFGQIIGNYIFSLFNLTEVFRQLWATIRFAFPIIMLIIMFTLFYKYAPNKKRLKLKEVIPGALFTTAAWIGISLLFSFYVNNFGNYAKTYGSIGGIIILLIWLYISSIIILIGGELNATLAFDKVSIVKQIEDKK</sequence>
<evidence type="ECO:0000256" key="5">
    <source>
        <dbReference type="ARBA" id="ARBA00023136"/>
    </source>
</evidence>
<dbReference type="GO" id="GO:0005886">
    <property type="term" value="C:plasma membrane"/>
    <property type="evidence" value="ECO:0007669"/>
    <property type="project" value="UniProtKB-SubCell"/>
</dbReference>
<dbReference type="InterPro" id="IPR017039">
    <property type="entry name" value="Virul_fac_BrkB"/>
</dbReference>
<dbReference type="EMBL" id="QXXA01000006">
    <property type="protein sequence ID" value="NBI06354.1"/>
    <property type="molecule type" value="Genomic_DNA"/>
</dbReference>
<comment type="subcellular location">
    <subcellularLocation>
        <location evidence="1">Cell membrane</location>
        <topology evidence="1">Multi-pass membrane protein</topology>
    </subcellularLocation>
</comment>
<reference evidence="7 8" key="1">
    <citation type="submission" date="2018-08" db="EMBL/GenBank/DDBJ databases">
        <title>Murine metabolic-syndrome-specific gut microbial biobank.</title>
        <authorList>
            <person name="Liu C."/>
        </authorList>
    </citation>
    <scope>NUCLEOTIDE SEQUENCE [LARGE SCALE GENOMIC DNA]</scope>
    <source>
        <strain evidence="7 8">583</strain>
    </source>
</reference>
<gene>
    <name evidence="7" type="ORF">D3Z33_05705</name>
</gene>
<evidence type="ECO:0000313" key="7">
    <source>
        <dbReference type="EMBL" id="NBI06354.1"/>
    </source>
</evidence>
<feature type="transmembrane region" description="Helical" evidence="6">
    <location>
        <begin position="118"/>
        <end position="148"/>
    </location>
</feature>
<keyword evidence="4 6" id="KW-1133">Transmembrane helix</keyword>
<organism evidence="7 8">
    <name type="scientific">Senegalia massiliensis</name>
    <dbReference type="NCBI Taxonomy" id="1720316"/>
    <lineage>
        <taxon>Bacteria</taxon>
        <taxon>Bacillati</taxon>
        <taxon>Bacillota</taxon>
        <taxon>Clostridia</taxon>
        <taxon>Eubacteriales</taxon>
        <taxon>Clostridiaceae</taxon>
        <taxon>Senegalia</taxon>
    </lineage>
</organism>
<keyword evidence="5 6" id="KW-0472">Membrane</keyword>
<protein>
    <submittedName>
        <fullName evidence="7">YihY/virulence factor BrkB family protein</fullName>
    </submittedName>
</protein>
<feature type="transmembrane region" description="Helical" evidence="6">
    <location>
        <begin position="195"/>
        <end position="217"/>
    </location>
</feature>
<dbReference type="AlphaFoldDB" id="A0A845QWI7"/>
<keyword evidence="8" id="KW-1185">Reference proteome</keyword>
<dbReference type="Pfam" id="PF03631">
    <property type="entry name" value="Virul_fac_BrkB"/>
    <property type="match status" value="1"/>
</dbReference>
<dbReference type="PIRSF" id="PIRSF035875">
    <property type="entry name" value="RNase_BN"/>
    <property type="match status" value="1"/>
</dbReference>
<comment type="caution">
    <text evidence="7">The sequence shown here is derived from an EMBL/GenBank/DDBJ whole genome shotgun (WGS) entry which is preliminary data.</text>
</comment>
<feature type="transmembrane region" description="Helical" evidence="6">
    <location>
        <begin position="20"/>
        <end position="41"/>
    </location>
</feature>
<evidence type="ECO:0000256" key="4">
    <source>
        <dbReference type="ARBA" id="ARBA00022989"/>
    </source>
</evidence>
<accession>A0A845QWI7</accession>
<evidence type="ECO:0000313" key="8">
    <source>
        <dbReference type="Proteomes" id="UP000467132"/>
    </source>
</evidence>
<dbReference type="PANTHER" id="PTHR30213">
    <property type="entry name" value="INNER MEMBRANE PROTEIN YHJD"/>
    <property type="match status" value="1"/>
</dbReference>
<dbReference type="NCBIfam" id="TIGR00765">
    <property type="entry name" value="yihY_not_rbn"/>
    <property type="match status" value="1"/>
</dbReference>
<dbReference type="PANTHER" id="PTHR30213:SF0">
    <property type="entry name" value="UPF0761 MEMBRANE PROTEIN YIHY"/>
    <property type="match status" value="1"/>
</dbReference>
<evidence type="ECO:0000256" key="3">
    <source>
        <dbReference type="ARBA" id="ARBA00022692"/>
    </source>
</evidence>
<feature type="transmembrane region" description="Helical" evidence="6">
    <location>
        <begin position="229"/>
        <end position="251"/>
    </location>
</feature>
<dbReference type="OrthoDB" id="9775903at2"/>
<evidence type="ECO:0000256" key="6">
    <source>
        <dbReference type="SAM" id="Phobius"/>
    </source>
</evidence>
<name>A0A845QWI7_9CLOT</name>